<organism evidence="6">
    <name type="scientific">gut metagenome</name>
    <dbReference type="NCBI Taxonomy" id="749906"/>
    <lineage>
        <taxon>unclassified sequences</taxon>
        <taxon>metagenomes</taxon>
        <taxon>organismal metagenomes</taxon>
    </lineage>
</organism>
<dbReference type="CDD" id="cd02440">
    <property type="entry name" value="AdoMet_MTases"/>
    <property type="match status" value="1"/>
</dbReference>
<comment type="caution">
    <text evidence="6">The sequence shown here is derived from an EMBL/GenBank/DDBJ whole genome shotgun (WGS) entry which is preliminary data.</text>
</comment>
<dbReference type="GO" id="GO:0032259">
    <property type="term" value="P:methylation"/>
    <property type="evidence" value="ECO:0007669"/>
    <property type="project" value="UniProtKB-KW"/>
</dbReference>
<keyword evidence="3 6" id="KW-0489">Methyltransferase</keyword>
<dbReference type="PANTHER" id="PTHR43182">
    <property type="entry name" value="COBALT-PRECORRIN-6B C(15)-METHYLTRANSFERASE (DECARBOXYLATING)"/>
    <property type="match status" value="1"/>
</dbReference>
<dbReference type="SUPFAM" id="SSF53335">
    <property type="entry name" value="S-adenosyl-L-methionine-dependent methyltransferases"/>
    <property type="match status" value="1"/>
</dbReference>
<accession>J9G0X3</accession>
<dbReference type="GO" id="GO:0008276">
    <property type="term" value="F:protein methyltransferase activity"/>
    <property type="evidence" value="ECO:0007669"/>
    <property type="project" value="InterPro"/>
</dbReference>
<keyword evidence="5" id="KW-0949">S-adenosyl-L-methionine</keyword>
<name>J9G0X3_9ZZZZ</name>
<reference evidence="6" key="1">
    <citation type="journal article" date="2012" name="PLoS ONE">
        <title>Gene sets for utilization of primary and secondary nutrition supplies in the distal gut of endangered iberian lynx.</title>
        <authorList>
            <person name="Alcaide M."/>
            <person name="Messina E."/>
            <person name="Richter M."/>
            <person name="Bargiela R."/>
            <person name="Peplies J."/>
            <person name="Huws S.A."/>
            <person name="Newbold C.J."/>
            <person name="Golyshin P.N."/>
            <person name="Simon M.A."/>
            <person name="Lopez G."/>
            <person name="Yakimov M.M."/>
            <person name="Ferrer M."/>
        </authorList>
    </citation>
    <scope>NUCLEOTIDE SEQUENCE</scope>
</reference>
<dbReference type="PANTHER" id="PTHR43182:SF1">
    <property type="entry name" value="COBALT-PRECORRIN-7 C(5)-METHYLTRANSFERASE"/>
    <property type="match status" value="1"/>
</dbReference>
<dbReference type="InterPro" id="IPR050714">
    <property type="entry name" value="Cobalamin_biosynth_MTase"/>
</dbReference>
<evidence type="ECO:0000256" key="2">
    <source>
        <dbReference type="ARBA" id="ARBA00022573"/>
    </source>
</evidence>
<comment type="pathway">
    <text evidence="1">Cofactor biosynthesis; adenosylcobalamin biosynthesis.</text>
</comment>
<evidence type="ECO:0000256" key="1">
    <source>
        <dbReference type="ARBA" id="ARBA00004953"/>
    </source>
</evidence>
<dbReference type="AlphaFoldDB" id="J9G0X3"/>
<evidence type="ECO:0000256" key="4">
    <source>
        <dbReference type="ARBA" id="ARBA00022679"/>
    </source>
</evidence>
<evidence type="ECO:0000313" key="6">
    <source>
        <dbReference type="EMBL" id="EJX00479.1"/>
    </source>
</evidence>
<dbReference type="Gene3D" id="3.40.50.150">
    <property type="entry name" value="Vaccinia Virus protein VP39"/>
    <property type="match status" value="1"/>
</dbReference>
<gene>
    <name evidence="6" type="ORF">EVA_11416</name>
</gene>
<dbReference type="NCBIfam" id="TIGR02469">
    <property type="entry name" value="CbiT"/>
    <property type="match status" value="1"/>
</dbReference>
<sequence length="159" mass="17677">MPIRLLTLQALELPKRSVMWDVGFCTGSISIEAKLCFPNLDIVSFEIRQECERLMDINSHRFGAPGIETVMGDFTEIDISSFPAPDAVFIGGHGGKLREIIGKLVGVMRPGGTIVFNSVSDESRAMFEDAAREFSLNLHMERRIALDDYNPITIMKGDL</sequence>
<evidence type="ECO:0000256" key="3">
    <source>
        <dbReference type="ARBA" id="ARBA00022603"/>
    </source>
</evidence>
<keyword evidence="2" id="KW-0169">Cobalamin biosynthesis</keyword>
<evidence type="ECO:0000256" key="5">
    <source>
        <dbReference type="ARBA" id="ARBA00022691"/>
    </source>
</evidence>
<protein>
    <submittedName>
        <fullName evidence="6">Precorrin-6y C5,15-methyltransferase (Decarboxylating), CbiE subunit</fullName>
    </submittedName>
</protein>
<dbReference type="InterPro" id="IPR029063">
    <property type="entry name" value="SAM-dependent_MTases_sf"/>
</dbReference>
<keyword evidence="4 6" id="KW-0808">Transferase</keyword>
<dbReference type="EMBL" id="AMCI01003354">
    <property type="protein sequence ID" value="EJX00479.1"/>
    <property type="molecule type" value="Genomic_DNA"/>
</dbReference>
<proteinExistence type="predicted"/>
<dbReference type="InterPro" id="IPR014008">
    <property type="entry name" value="Cbl_synth_MTase_CbiT"/>
</dbReference>
<dbReference type="GO" id="GO:0009236">
    <property type="term" value="P:cobalamin biosynthetic process"/>
    <property type="evidence" value="ECO:0007669"/>
    <property type="project" value="UniProtKB-KW"/>
</dbReference>